<dbReference type="GO" id="GO:0060271">
    <property type="term" value="P:cilium assembly"/>
    <property type="evidence" value="ECO:0007669"/>
    <property type="project" value="TreeGrafter"/>
</dbReference>
<dbReference type="PANTHER" id="PTHR12968">
    <property type="entry name" value="B9 DOMAIN-CONTAINING"/>
    <property type="match status" value="1"/>
</dbReference>
<comment type="subcellular location">
    <subcellularLocation>
        <location evidence="1">Cytoplasm</location>
        <location evidence="1">Cytoskeleton</location>
        <location evidence="1">Cilium basal body</location>
    </subcellularLocation>
</comment>
<keyword evidence="5" id="KW-0966">Cell projection</keyword>
<gene>
    <name evidence="9" type="ORF">Dbus_chr3Rg758</name>
</gene>
<dbReference type="PANTHER" id="PTHR12968:SF1">
    <property type="entry name" value="B9 DOMAIN-CONTAINING PROTEIN 1"/>
    <property type="match status" value="1"/>
</dbReference>
<dbReference type="EMBL" id="CP012526">
    <property type="protein sequence ID" value="ALC46008.1"/>
    <property type="molecule type" value="Genomic_DNA"/>
</dbReference>
<keyword evidence="10" id="KW-1185">Reference proteome</keyword>
<evidence type="ECO:0000256" key="3">
    <source>
        <dbReference type="ARBA" id="ARBA00022794"/>
    </source>
</evidence>
<dbReference type="GO" id="GO:0036038">
    <property type="term" value="C:MKS complex"/>
    <property type="evidence" value="ECO:0007669"/>
    <property type="project" value="TreeGrafter"/>
</dbReference>
<feature type="compositionally biased region" description="Low complexity" evidence="8">
    <location>
        <begin position="30"/>
        <end position="40"/>
    </location>
</feature>
<sequence length="248" mass="27229">NSETTATGYPSNATSGRDSGRKQKHKKAKTNTAGAASAASTEEHPMDAETKCTASYFSLCISGQIVSATFPLGPDREYVYCRYELVAGADWQLVSGPQHGLTQMATNKSGHFNDKIIFNMPIEVTYKSTSPFGWPQLLVTVFGSNGSGRETLLGYAHVHLPVFGSRRHVAEAEPSVLAETPILLPKPPNMLGDITSWLLRRQPELKDPKVLLDSFKCKGLSMESYGTLEFQLHSIMRGARKLGYHWHA</sequence>
<keyword evidence="3" id="KW-0970">Cilium biogenesis/degradation</keyword>
<protein>
    <recommendedName>
        <fullName evidence="7">B9 domain-containing protein 1</fullName>
    </recommendedName>
</protein>
<feature type="region of interest" description="Disordered" evidence="8">
    <location>
        <begin position="1"/>
        <end position="46"/>
    </location>
</feature>
<evidence type="ECO:0000313" key="10">
    <source>
        <dbReference type="Proteomes" id="UP000494163"/>
    </source>
</evidence>
<keyword evidence="2" id="KW-0963">Cytoplasm</keyword>
<evidence type="ECO:0000256" key="1">
    <source>
        <dbReference type="ARBA" id="ARBA00004120"/>
    </source>
</evidence>
<evidence type="ECO:0000256" key="8">
    <source>
        <dbReference type="SAM" id="MobiDB-lite"/>
    </source>
</evidence>
<dbReference type="STRING" id="30019.A0A0M4EHS5"/>
<evidence type="ECO:0000256" key="6">
    <source>
        <dbReference type="ARBA" id="ARBA00038411"/>
    </source>
</evidence>
<name>A0A0M4EHS5_DROBS</name>
<dbReference type="OrthoDB" id="431939at2759"/>
<evidence type="ECO:0000256" key="5">
    <source>
        <dbReference type="ARBA" id="ARBA00023273"/>
    </source>
</evidence>
<dbReference type="InterPro" id="IPR010796">
    <property type="entry name" value="C2_B9-type_dom"/>
</dbReference>
<evidence type="ECO:0000256" key="4">
    <source>
        <dbReference type="ARBA" id="ARBA00023212"/>
    </source>
</evidence>
<dbReference type="PROSITE" id="PS51381">
    <property type="entry name" value="C2_B9"/>
    <property type="match status" value="1"/>
</dbReference>
<accession>A0A0M4EHS5</accession>
<organism evidence="9 10">
    <name type="scientific">Drosophila busckii</name>
    <name type="common">Fruit fly</name>
    <dbReference type="NCBI Taxonomy" id="30019"/>
    <lineage>
        <taxon>Eukaryota</taxon>
        <taxon>Metazoa</taxon>
        <taxon>Ecdysozoa</taxon>
        <taxon>Arthropoda</taxon>
        <taxon>Hexapoda</taxon>
        <taxon>Insecta</taxon>
        <taxon>Pterygota</taxon>
        <taxon>Neoptera</taxon>
        <taxon>Endopterygota</taxon>
        <taxon>Diptera</taxon>
        <taxon>Brachycera</taxon>
        <taxon>Muscomorpha</taxon>
        <taxon>Ephydroidea</taxon>
        <taxon>Drosophilidae</taxon>
        <taxon>Drosophila</taxon>
    </lineage>
</organism>
<dbReference type="OMA" id="NMPIEVT"/>
<reference evidence="9 10" key="1">
    <citation type="submission" date="2015-08" db="EMBL/GenBank/DDBJ databases">
        <title>Ancestral chromatin configuration constrains chromatin evolution on differentiating sex chromosomes in Drosophila.</title>
        <authorList>
            <person name="Zhou Q."/>
            <person name="Bachtrog D."/>
        </authorList>
    </citation>
    <scope>NUCLEOTIDE SEQUENCE [LARGE SCALE GENOMIC DNA]</scope>
    <source>
        <tissue evidence="9">Whole larvae</tissue>
    </source>
</reference>
<feature type="non-terminal residue" evidence="9">
    <location>
        <position position="1"/>
    </location>
</feature>
<feature type="compositionally biased region" description="Polar residues" evidence="8">
    <location>
        <begin position="1"/>
        <end position="17"/>
    </location>
</feature>
<evidence type="ECO:0000256" key="7">
    <source>
        <dbReference type="ARBA" id="ARBA00039274"/>
    </source>
</evidence>
<dbReference type="AlphaFoldDB" id="A0A0M4EHS5"/>
<evidence type="ECO:0000313" key="9">
    <source>
        <dbReference type="EMBL" id="ALC46008.1"/>
    </source>
</evidence>
<keyword evidence="4" id="KW-0206">Cytoskeleton</keyword>
<comment type="similarity">
    <text evidence="6">Belongs to the B9D family.</text>
</comment>
<evidence type="ECO:0000256" key="2">
    <source>
        <dbReference type="ARBA" id="ARBA00022490"/>
    </source>
</evidence>
<dbReference type="Pfam" id="PF07162">
    <property type="entry name" value="B9-C2"/>
    <property type="match status" value="1"/>
</dbReference>
<proteinExistence type="inferred from homology"/>
<dbReference type="Proteomes" id="UP000494163">
    <property type="component" value="Chromosome 3R"/>
</dbReference>